<proteinExistence type="predicted"/>
<dbReference type="EMBL" id="LUUI01000101">
    <property type="protein sequence ID" value="OAI15625.1"/>
    <property type="molecule type" value="Genomic_DNA"/>
</dbReference>
<evidence type="ECO:0000313" key="4">
    <source>
        <dbReference type="EMBL" id="OAI15625.1"/>
    </source>
</evidence>
<evidence type="ECO:0000259" key="2">
    <source>
        <dbReference type="Pfam" id="PF10412"/>
    </source>
</evidence>
<dbReference type="InterPro" id="IPR019476">
    <property type="entry name" value="T4SS_TraD_DNA-bd"/>
</dbReference>
<dbReference type="InterPro" id="IPR022503">
    <property type="entry name" value="Conj_coupling_TraG/TraD_PFGI-1"/>
</dbReference>
<feature type="domain" description="Type IV secretion system coupling protein TraD DNA-binding" evidence="2">
    <location>
        <begin position="180"/>
        <end position="227"/>
    </location>
</feature>
<dbReference type="CDD" id="cd01127">
    <property type="entry name" value="TrwB_TraG_TraD_VirD4"/>
    <property type="match status" value="1"/>
</dbReference>
<reference evidence="4 5" key="1">
    <citation type="submission" date="2016-03" db="EMBL/GenBank/DDBJ databases">
        <authorList>
            <person name="Ploux O."/>
        </authorList>
    </citation>
    <scope>NUCLEOTIDE SEQUENCE [LARGE SCALE GENOMIC DNA]</scope>
    <source>
        <strain evidence="4 5">R-45370</strain>
    </source>
</reference>
<dbReference type="Proteomes" id="UP000078476">
    <property type="component" value="Unassembled WGS sequence"/>
</dbReference>
<feature type="transmembrane region" description="Helical" evidence="1">
    <location>
        <begin position="17"/>
        <end position="37"/>
    </location>
</feature>
<dbReference type="PANTHER" id="PTHR30121">
    <property type="entry name" value="UNCHARACTERIZED PROTEIN YJGR-RELATED"/>
    <property type="match status" value="1"/>
</dbReference>
<dbReference type="InterPro" id="IPR027417">
    <property type="entry name" value="P-loop_NTPase"/>
</dbReference>
<dbReference type="Pfam" id="PF10412">
    <property type="entry name" value="TrwB_AAD_bind"/>
    <property type="match status" value="1"/>
</dbReference>
<dbReference type="RefSeq" id="WP_066982102.1">
    <property type="nucleotide sequence ID" value="NZ_LUUI01000101.1"/>
</dbReference>
<dbReference type="NCBIfam" id="TIGR03743">
    <property type="entry name" value="SXT_TraD"/>
    <property type="match status" value="1"/>
</dbReference>
<gene>
    <name evidence="4" type="ORF">A1359_09460</name>
</gene>
<dbReference type="Gene3D" id="3.40.50.300">
    <property type="entry name" value="P-loop containing nucleotide triphosphate hydrolases"/>
    <property type="match status" value="2"/>
</dbReference>
<evidence type="ECO:0000313" key="5">
    <source>
        <dbReference type="Proteomes" id="UP000078476"/>
    </source>
</evidence>
<protein>
    <submittedName>
        <fullName evidence="4">Conjugal transfer protein TraG</fullName>
    </submittedName>
</protein>
<keyword evidence="5" id="KW-1185">Reference proteome</keyword>
<dbReference type="InterPro" id="IPR032689">
    <property type="entry name" value="TraG-D_C"/>
</dbReference>
<comment type="caution">
    <text evidence="4">The sequence shown here is derived from an EMBL/GenBank/DDBJ whole genome shotgun (WGS) entry which is preliminary data.</text>
</comment>
<dbReference type="NCBIfam" id="TIGR03754">
    <property type="entry name" value="conj_TOL_TraD"/>
    <property type="match status" value="1"/>
</dbReference>
<organism evidence="4 5">
    <name type="scientific">Methylomonas lenta</name>
    <dbReference type="NCBI Taxonomy" id="980561"/>
    <lineage>
        <taxon>Bacteria</taxon>
        <taxon>Pseudomonadati</taxon>
        <taxon>Pseudomonadota</taxon>
        <taxon>Gammaproteobacteria</taxon>
        <taxon>Methylococcales</taxon>
        <taxon>Methylococcaceae</taxon>
        <taxon>Methylomonas</taxon>
    </lineage>
</organism>
<dbReference type="InterPro" id="IPR022458">
    <property type="entry name" value="Conjugative_coupling_TraG/TraD"/>
</dbReference>
<sequence>MTSPYPIEALLRPPVELWSAVCAFACALIACLAPWAIMMTPSVGYATAVLLAALGCIRTREALFVLRYQRNMRKLPRYEIAAEDIPVSRQRLFLGKGFLWQQKHSQRLRDTLHPKVRRYIEPSFAYQLARRLESRWERSPILQQVAKLLQNPAWWNPVAPLPPLGGKPQIHAVELKEQAVSMDLRERVGHTLVLGTTRVGKTRLAELLITQDIARGDTVIVFDPKGDADLMKRMVAEAKRARRSQALYIFHLGYPEISCRYNAIGNFSRITEVATRLTNHLPSSGNSAAFREFAWRFTNMIAVALVKMGKRPDYKLITRYITHIEPLLTEYYRQWLPEVAPPDWEQQVQRIAENINERDLPFALKGRSPEVIALVRYVKDNGFYDAVADGLRSAFEYDKTYFDKIVASLLPLMEKLITGKTAALISPDYTDLNDSRPIIDWRQIIRRQGIVYIGLDALSDMAVASAVGNSMFADLVSVSGEIYKHGTDHGLPDAAKTQHLPTISLHADEFNELIGDEFIPLLNKAGGSGFQVTAYTQTWSDVEARVGNKAKAGQVAGNFNTLIMLRVKELATAEMLTNQIDTCNISTLMEVSGVNDSADPNSSIDFTSQNQDRISVTEMPMISPATVMALPKGQAFALLEGGNLWKIRIPLPTKTNDALLPKNLQEVATEMQRRYLTNDYWWAS</sequence>
<dbReference type="PANTHER" id="PTHR30121:SF12">
    <property type="entry name" value="TYPE IV SECRETION SYSTEM PROTEIN CAGE"/>
    <property type="match status" value="1"/>
</dbReference>
<keyword evidence="1" id="KW-0812">Transmembrane</keyword>
<dbReference type="InterPro" id="IPR051162">
    <property type="entry name" value="T4SS_component"/>
</dbReference>
<feature type="transmembrane region" description="Helical" evidence="1">
    <location>
        <begin position="43"/>
        <end position="66"/>
    </location>
</feature>
<dbReference type="Pfam" id="PF12696">
    <property type="entry name" value="TraG-D_C"/>
    <property type="match status" value="1"/>
</dbReference>
<name>A0A177NCJ9_9GAMM</name>
<feature type="domain" description="TraD/TraG TraM recognition site" evidence="3">
    <location>
        <begin position="506"/>
        <end position="632"/>
    </location>
</feature>
<dbReference type="SUPFAM" id="SSF52540">
    <property type="entry name" value="P-loop containing nucleoside triphosphate hydrolases"/>
    <property type="match status" value="1"/>
</dbReference>
<dbReference type="STRING" id="980561.A1359_09460"/>
<keyword evidence="1" id="KW-1133">Transmembrane helix</keyword>
<dbReference type="OrthoDB" id="7817736at2"/>
<evidence type="ECO:0000259" key="3">
    <source>
        <dbReference type="Pfam" id="PF12696"/>
    </source>
</evidence>
<keyword evidence="1" id="KW-0472">Membrane</keyword>
<accession>A0A177NCJ9</accession>
<dbReference type="AlphaFoldDB" id="A0A177NCJ9"/>
<evidence type="ECO:0000256" key="1">
    <source>
        <dbReference type="SAM" id="Phobius"/>
    </source>
</evidence>